<evidence type="ECO:0008006" key="3">
    <source>
        <dbReference type="Google" id="ProtNLM"/>
    </source>
</evidence>
<accession>A0A017HIX5</accession>
<evidence type="ECO:0000313" key="1">
    <source>
        <dbReference type="EMBL" id="EYD74068.1"/>
    </source>
</evidence>
<dbReference type="HOGENOM" id="CLU_908776_0_0_5"/>
<name>A0A017HIX5_9RHOB</name>
<evidence type="ECO:0000313" key="2">
    <source>
        <dbReference type="Proteomes" id="UP000019666"/>
    </source>
</evidence>
<dbReference type="EMBL" id="AOSK01000124">
    <property type="protein sequence ID" value="EYD74068.1"/>
    <property type="molecule type" value="Genomic_DNA"/>
</dbReference>
<reference evidence="1 2" key="1">
    <citation type="submission" date="2013-02" db="EMBL/GenBank/DDBJ databases">
        <authorList>
            <person name="Fiebig A."/>
            <person name="Goeker M."/>
            <person name="Klenk H.-P.P."/>
        </authorList>
    </citation>
    <scope>NUCLEOTIDE SEQUENCE [LARGE SCALE GENOMIC DNA]</scope>
    <source>
        <strain evidence="1 2">DSM 19309</strain>
    </source>
</reference>
<dbReference type="PATRIC" id="fig|442562.3.peg.4369"/>
<dbReference type="STRING" id="442562.Rumeso_04439"/>
<dbReference type="Proteomes" id="UP000019666">
    <property type="component" value="Unassembled WGS sequence"/>
</dbReference>
<comment type="caution">
    <text evidence="1">The sequence shown here is derived from an EMBL/GenBank/DDBJ whole genome shotgun (WGS) entry which is preliminary data.</text>
</comment>
<sequence length="306" mass="33054">MPFLLCLDEMNLARVEHYLADFLSLLEDRRAPPAIRLQAEDGQRDAVADQRLFLALEAEARRLAGLPDNATLADILLDRGANDALHRLTGLAGADTVLTQHARLRRALSSAAAVPPSLPFPTNLRLVGTINVDDTTHALSPKILDRAHVLRVPNPVLADWAGLDAEAATWVADGGPDGVEPLRLTASDLGERGEYPPLDRDNADVARLLALARDRLEPLGVEFGLRAVRQGAHYLRQAAVAGIGPLAAMNNVALHKVLPKLTLDLEGANGPARRAGLRALRDDFAEMLDDSTPPRCLRTRLPRSTA</sequence>
<organism evidence="1 2">
    <name type="scientific">Rubellimicrobium mesophilum DSM 19309</name>
    <dbReference type="NCBI Taxonomy" id="442562"/>
    <lineage>
        <taxon>Bacteria</taxon>
        <taxon>Pseudomonadati</taxon>
        <taxon>Pseudomonadota</taxon>
        <taxon>Alphaproteobacteria</taxon>
        <taxon>Rhodobacterales</taxon>
        <taxon>Roseobacteraceae</taxon>
        <taxon>Rubellimicrobium</taxon>
    </lineage>
</organism>
<protein>
    <recommendedName>
        <fullName evidence="3">ATPase dynein-related AAA domain-containing protein</fullName>
    </recommendedName>
</protein>
<proteinExistence type="predicted"/>
<gene>
    <name evidence="1" type="ORF">Rumeso_04439</name>
</gene>
<dbReference type="AlphaFoldDB" id="A0A017HIX5"/>
<keyword evidence="2" id="KW-1185">Reference proteome</keyword>